<comment type="caution">
    <text evidence="3">The sequence shown here is derived from an EMBL/GenBank/DDBJ whole genome shotgun (WGS) entry which is preliminary data.</text>
</comment>
<dbReference type="PANTHER" id="PTHR37533">
    <property type="entry name" value="FLAGELLAR HOOK-LENGTH CONTROL PROTEIN"/>
    <property type="match status" value="1"/>
</dbReference>
<protein>
    <submittedName>
        <fullName evidence="3">Flagellar hook-length control protein FliK</fullName>
    </submittedName>
</protein>
<dbReference type="Proteomes" id="UP000717995">
    <property type="component" value="Unassembled WGS sequence"/>
</dbReference>
<accession>A0ABS2I7L1</accession>
<feature type="domain" description="Flagellar hook-length control protein-like C-terminal" evidence="2">
    <location>
        <begin position="261"/>
        <end position="342"/>
    </location>
</feature>
<dbReference type="PANTHER" id="PTHR37533:SF2">
    <property type="entry name" value="FLAGELLAR HOOK-LENGTH CONTROL PROTEIN"/>
    <property type="match status" value="1"/>
</dbReference>
<reference evidence="3 4" key="1">
    <citation type="submission" date="2021-02" db="EMBL/GenBank/DDBJ databases">
        <authorList>
            <person name="Lee D.-H."/>
        </authorList>
    </citation>
    <scope>NUCLEOTIDE SEQUENCE [LARGE SCALE GENOMIC DNA]</scope>
    <source>
        <strain evidence="3 4">UL073</strain>
    </source>
</reference>
<sequence>MLQVMSQAAASVAPTADAPVLPQGFATAGAARPAAGAPAQAGASLPVEIALPAAFGEQLARSARDTSAEAPAQTDAVDTESSQDGSEPNALALPEAEQWLQSMLDQQAVSIQARDHAEAAQADADALAPLPGGELAALLGAQVAAAPAQGLPGKAAPLPNASPVARAEGAVDALPAASSTPVGKLAEVLPVLANTADSLDGQLTAQLDRLAGSAPQAVDGNSTATLPYSTNHQLPALERHLTLQAPESKWGEQMLHALRDSVELQVRHNVQNASIRLDPPELGSLEIYLSHDSGRLNVQISAAQGDVARLLQQTSDRLRQELVGQNFVQVNVQVSADSQSGGQHGQQGRHRPFDDEPVLAQPRNTAQPESGQTGPASDVLVTV</sequence>
<dbReference type="CDD" id="cd17470">
    <property type="entry name" value="T3SS_Flik_C"/>
    <property type="match status" value="1"/>
</dbReference>
<evidence type="ECO:0000259" key="2">
    <source>
        <dbReference type="Pfam" id="PF02120"/>
    </source>
</evidence>
<evidence type="ECO:0000256" key="1">
    <source>
        <dbReference type="SAM" id="MobiDB-lite"/>
    </source>
</evidence>
<keyword evidence="3" id="KW-0966">Cell projection</keyword>
<dbReference type="RefSeq" id="WP_204913868.1">
    <property type="nucleotide sequence ID" value="NZ_JAFEUP010000001.1"/>
</dbReference>
<feature type="compositionally biased region" description="Low complexity" evidence="1">
    <location>
        <begin position="8"/>
        <end position="20"/>
    </location>
</feature>
<feature type="region of interest" description="Disordered" evidence="1">
    <location>
        <begin position="1"/>
        <end position="20"/>
    </location>
</feature>
<feature type="region of interest" description="Disordered" evidence="1">
    <location>
        <begin position="337"/>
        <end position="383"/>
    </location>
</feature>
<proteinExistence type="predicted"/>
<dbReference type="Pfam" id="PF02120">
    <property type="entry name" value="Flg_hook"/>
    <property type="match status" value="1"/>
</dbReference>
<dbReference type="EMBL" id="JAFEUP010000001">
    <property type="protein sequence ID" value="MBM7059139.1"/>
    <property type="molecule type" value="Genomic_DNA"/>
</dbReference>
<keyword evidence="3" id="KW-0969">Cilium</keyword>
<dbReference type="InterPro" id="IPR038610">
    <property type="entry name" value="FliK-like_C_sf"/>
</dbReference>
<dbReference type="Gene3D" id="3.30.750.140">
    <property type="match status" value="1"/>
</dbReference>
<organism evidence="3 4">
    <name type="scientific">Zestomonas insulae</name>
    <dbReference type="NCBI Taxonomy" id="2809017"/>
    <lineage>
        <taxon>Bacteria</taxon>
        <taxon>Pseudomonadati</taxon>
        <taxon>Pseudomonadota</taxon>
        <taxon>Gammaproteobacteria</taxon>
        <taxon>Pseudomonadales</taxon>
        <taxon>Pseudomonadaceae</taxon>
        <taxon>Zestomonas</taxon>
    </lineage>
</organism>
<dbReference type="InterPro" id="IPR021136">
    <property type="entry name" value="Flagellar_hook_control-like_C"/>
</dbReference>
<keyword evidence="4" id="KW-1185">Reference proteome</keyword>
<feature type="compositionally biased region" description="Polar residues" evidence="1">
    <location>
        <begin position="362"/>
        <end position="375"/>
    </location>
</feature>
<gene>
    <name evidence="3" type="ORF">JQX08_00295</name>
</gene>
<dbReference type="InterPro" id="IPR052563">
    <property type="entry name" value="FliK"/>
</dbReference>
<feature type="region of interest" description="Disordered" evidence="1">
    <location>
        <begin position="60"/>
        <end position="89"/>
    </location>
</feature>
<evidence type="ECO:0000313" key="4">
    <source>
        <dbReference type="Proteomes" id="UP000717995"/>
    </source>
</evidence>
<keyword evidence="3" id="KW-0282">Flagellum</keyword>
<name>A0ABS2I7L1_9GAMM</name>
<evidence type="ECO:0000313" key="3">
    <source>
        <dbReference type="EMBL" id="MBM7059139.1"/>
    </source>
</evidence>